<dbReference type="HOGENOM" id="CLU_2754503_0_0_10"/>
<evidence type="ECO:0000313" key="2">
    <source>
        <dbReference type="Proteomes" id="UP000004597"/>
    </source>
</evidence>
<proteinExistence type="predicted"/>
<keyword evidence="2" id="KW-1185">Reference proteome</keyword>
<reference evidence="1 2" key="1">
    <citation type="submission" date="2011-10" db="EMBL/GenBank/DDBJ databases">
        <title>The Genome Sequence of Prevotella histicola F0411.</title>
        <authorList>
            <consortium name="The Broad Institute Genome Sequencing Platform"/>
            <person name="Earl A."/>
            <person name="Ward D."/>
            <person name="Feldgarden M."/>
            <person name="Gevers D."/>
            <person name="Izard J."/>
            <person name="Ganesan A."/>
            <person name="Blanton J.M."/>
            <person name="Baranova O.V."/>
            <person name="Tanner A.C."/>
            <person name="Mathney J.M.J."/>
            <person name="Dewhirst F.E."/>
            <person name="Young S.K."/>
            <person name="Zeng Q."/>
            <person name="Gargeya S."/>
            <person name="Fitzgerald M."/>
            <person name="Haas B."/>
            <person name="Abouelleil A."/>
            <person name="Alvarado L."/>
            <person name="Arachchi H.M."/>
            <person name="Berlin A."/>
            <person name="Brown A."/>
            <person name="Chapman S.B."/>
            <person name="Chen Z."/>
            <person name="Dunbar C."/>
            <person name="Freedman E."/>
            <person name="Gearin G."/>
            <person name="Gellesch M."/>
            <person name="Goldberg J."/>
            <person name="Griggs A."/>
            <person name="Gujja S."/>
            <person name="Heiman D."/>
            <person name="Howarth C."/>
            <person name="Larson L."/>
            <person name="Lui A."/>
            <person name="MacDonald P.J.P."/>
            <person name="Montmayeur A."/>
            <person name="Murphy C."/>
            <person name="Neiman D."/>
            <person name="Pearson M."/>
            <person name="Priest M."/>
            <person name="Roberts A."/>
            <person name="Saif S."/>
            <person name="Shea T."/>
            <person name="Shenoy N."/>
            <person name="Sisk P."/>
            <person name="Stolte C."/>
            <person name="Sykes S."/>
            <person name="Wortman J."/>
            <person name="Nusbaum C."/>
            <person name="Birren B."/>
        </authorList>
    </citation>
    <scope>NUCLEOTIDE SEQUENCE [LARGE SCALE GENOMIC DNA]</scope>
    <source>
        <strain evidence="1 2">F0411</strain>
    </source>
</reference>
<accession>G6AFT6</accession>
<comment type="caution">
    <text evidence="1">The sequence shown here is derived from an EMBL/GenBank/DDBJ whole genome shotgun (WGS) entry which is preliminary data.</text>
</comment>
<evidence type="ECO:0000313" key="1">
    <source>
        <dbReference type="EMBL" id="EHG16388.1"/>
    </source>
</evidence>
<protein>
    <submittedName>
        <fullName evidence="1">Uncharacterized protein</fullName>
    </submittedName>
</protein>
<gene>
    <name evidence="1" type="ORF">HMPREF9138_00963</name>
</gene>
<sequence>MEIGKQKGNQPMAIFLWKLKAFLIGQMPSDKSRLHLMIIGIIIRTVLIRSMQRETLLRMVHSSLMAVCGI</sequence>
<dbReference type="Proteomes" id="UP000004597">
    <property type="component" value="Unassembled WGS sequence"/>
</dbReference>
<organism evidence="1 2">
    <name type="scientific">Prevotella histicola F0411</name>
    <dbReference type="NCBI Taxonomy" id="857291"/>
    <lineage>
        <taxon>Bacteria</taxon>
        <taxon>Pseudomonadati</taxon>
        <taxon>Bacteroidota</taxon>
        <taxon>Bacteroidia</taxon>
        <taxon>Bacteroidales</taxon>
        <taxon>Prevotellaceae</taxon>
        <taxon>Prevotella</taxon>
    </lineage>
</organism>
<dbReference type="AlphaFoldDB" id="G6AFT6"/>
<dbReference type="EMBL" id="AFXP01000007">
    <property type="protein sequence ID" value="EHG16388.1"/>
    <property type="molecule type" value="Genomic_DNA"/>
</dbReference>
<dbReference type="STRING" id="857291.HMPREF9138_00963"/>
<name>G6AFT6_9BACT</name>